<evidence type="ECO:0000259" key="1">
    <source>
        <dbReference type="Pfam" id="PF11181"/>
    </source>
</evidence>
<feature type="domain" description="General stress protein 17M-like" evidence="1">
    <location>
        <begin position="4"/>
        <end position="98"/>
    </location>
</feature>
<dbReference type="InterPro" id="IPR025889">
    <property type="entry name" value="GSP17M-like_dom"/>
</dbReference>
<organism evidence="2 3">
    <name type="scientific">Cytobacillus spartinae</name>
    <dbReference type="NCBI Taxonomy" id="3299023"/>
    <lineage>
        <taxon>Bacteria</taxon>
        <taxon>Bacillati</taxon>
        <taxon>Bacillota</taxon>
        <taxon>Bacilli</taxon>
        <taxon>Bacillales</taxon>
        <taxon>Bacillaceae</taxon>
        <taxon>Cytobacillus</taxon>
    </lineage>
</organism>
<name>A0ABW6KCJ5_9BACI</name>
<reference evidence="2 3" key="1">
    <citation type="submission" date="2024-08" db="EMBL/GenBank/DDBJ databases">
        <title>Two novel Cytobacillus novel species.</title>
        <authorList>
            <person name="Liu G."/>
        </authorList>
    </citation>
    <scope>NUCLEOTIDE SEQUENCE [LARGE SCALE GENOMIC DNA]</scope>
    <source>
        <strain evidence="2 3">FJAT-54145</strain>
    </source>
</reference>
<accession>A0ABW6KCJ5</accession>
<protein>
    <submittedName>
        <fullName evidence="2">General stress protein</fullName>
    </submittedName>
</protein>
<gene>
    <name evidence="2" type="ORF">ACFYKX_15020</name>
</gene>
<evidence type="ECO:0000313" key="3">
    <source>
        <dbReference type="Proteomes" id="UP001601059"/>
    </source>
</evidence>
<proteinExistence type="predicted"/>
<evidence type="ECO:0000313" key="2">
    <source>
        <dbReference type="EMBL" id="MFE8701911.1"/>
    </source>
</evidence>
<dbReference type="RefSeq" id="WP_389361875.1">
    <property type="nucleotide sequence ID" value="NZ_JBIACK010000007.1"/>
</dbReference>
<dbReference type="Pfam" id="PF11181">
    <property type="entry name" value="YflT"/>
    <property type="match status" value="1"/>
</dbReference>
<keyword evidence="3" id="KW-1185">Reference proteome</keyword>
<sequence length="117" mass="13345">MYHVHVVENVVQASNTVESMRSSGYEQKQIYIFAHDKYLSEQITDGTDTGEVGIKEQGIFESIGNVFRDRGDELRSKMRSLGLSQVEAEQMEEKLDEGKLILIGSNQADSTYNRYIY</sequence>
<dbReference type="Proteomes" id="UP001601059">
    <property type="component" value="Unassembled WGS sequence"/>
</dbReference>
<dbReference type="EMBL" id="JBIACK010000007">
    <property type="protein sequence ID" value="MFE8701911.1"/>
    <property type="molecule type" value="Genomic_DNA"/>
</dbReference>
<comment type="caution">
    <text evidence="2">The sequence shown here is derived from an EMBL/GenBank/DDBJ whole genome shotgun (WGS) entry which is preliminary data.</text>
</comment>